<evidence type="ECO:0000256" key="7">
    <source>
        <dbReference type="ARBA" id="ARBA00023017"/>
    </source>
</evidence>
<name>A0A507BY63_9FUNG</name>
<dbReference type="AlphaFoldDB" id="A0A507BY63"/>
<feature type="compositionally biased region" description="Basic and acidic residues" evidence="12">
    <location>
        <begin position="30"/>
        <end position="39"/>
    </location>
</feature>
<feature type="region of interest" description="Disordered" evidence="12">
    <location>
        <begin position="1"/>
        <end position="53"/>
    </location>
</feature>
<dbReference type="Gene3D" id="2.130.10.10">
    <property type="entry name" value="YVTN repeat-like/Quinoprotein amine dehydrogenase"/>
    <property type="match status" value="1"/>
</dbReference>
<evidence type="ECO:0000256" key="11">
    <source>
        <dbReference type="PROSITE-ProRule" id="PRU00221"/>
    </source>
</evidence>
<dbReference type="GO" id="GO:0003341">
    <property type="term" value="P:cilium movement"/>
    <property type="evidence" value="ECO:0007669"/>
    <property type="project" value="TreeGrafter"/>
</dbReference>
<dbReference type="GO" id="GO:0005874">
    <property type="term" value="C:microtubule"/>
    <property type="evidence" value="ECO:0007669"/>
    <property type="project" value="UniProtKB-KW"/>
</dbReference>
<feature type="repeat" description="WD" evidence="11">
    <location>
        <begin position="559"/>
        <end position="601"/>
    </location>
</feature>
<keyword evidence="9" id="KW-0206">Cytoskeleton</keyword>
<evidence type="ECO:0000256" key="5">
    <source>
        <dbReference type="ARBA" id="ARBA00022701"/>
    </source>
</evidence>
<sequence length="707" mass="77728">MSATMKSARRVKPPPGEAAPSTVRLSTESLKGRERHDGAVESMAPNAGDDWLPPKTLLKPAGQLQLSDPELNEELTRILNANNPHAPQNIARYNNNERAFKAVPYTDHVVVHFEFDGYMVYTGGEDGDGQNPLVAVAAGVNAGTTTSSSTEPVVQQSMRPTTGEADGGEDGDGVPKLGAPSRNQFNFSERASQTLNHPYRDRWTNTEPPPKRTFSDTVNQWAIFDAYIEDAQQKEKAAAKAKAPASGGAKTQKDDHVALLPASDAPTHSESEIHRNAELRRALAMVERMANQNTFDDVTQDYKYWEDAGDEFREGRGGVLLPLWKFTCEKEKRKQTTAICWNPAKHDLFAVGYGSYEFTRQGPGMVACFSLKNPSHPEYLFVTEAGVMSVDFHPQYPSLFAVGLYDGSVAVYNLQKKTDAPIFKSTSKSKHADPVWQVAWQKDDLDDNSNFFSISSDGRVVQWTLLKNELVMSDVIKLQIDNDVGPVADIAPAAGPTIATASTAVAALNLDDDKKLFGLEGGCSFDFNRSSDHLFIVGTEEGRVHKCSKLYNSQYLLSFEGHQMAVYTVKYNPFLPRVFLTASADWTVKLWDHDQTKPLMTFDLCSPVGDVAWAPYSSTVFAACTSDCKVYVYDLSVNKYAPICEQAVAKKAKLTHLAFSLNEPLLLVGDDRGHVQSLKLSPNLRRIGGTRGGDVSEDQKLADILGI</sequence>
<dbReference type="InterPro" id="IPR036322">
    <property type="entry name" value="WD40_repeat_dom_sf"/>
</dbReference>
<feature type="region of interest" description="Disordered" evidence="12">
    <location>
        <begin position="143"/>
        <end position="214"/>
    </location>
</feature>
<dbReference type="SMART" id="SM00320">
    <property type="entry name" value="WD40"/>
    <property type="match status" value="4"/>
</dbReference>
<evidence type="ECO:0000256" key="8">
    <source>
        <dbReference type="ARBA" id="ARBA00023175"/>
    </source>
</evidence>
<gene>
    <name evidence="13" type="ORF">SmJEL517_g04780</name>
</gene>
<evidence type="ECO:0000256" key="9">
    <source>
        <dbReference type="ARBA" id="ARBA00023212"/>
    </source>
</evidence>
<feature type="compositionally biased region" description="Basic and acidic residues" evidence="12">
    <location>
        <begin position="198"/>
        <end position="214"/>
    </location>
</feature>
<dbReference type="Proteomes" id="UP000319731">
    <property type="component" value="Unassembled WGS sequence"/>
</dbReference>
<feature type="compositionally biased region" description="Polar residues" evidence="12">
    <location>
        <begin position="181"/>
        <end position="196"/>
    </location>
</feature>
<dbReference type="PANTHER" id="PTHR12442">
    <property type="entry name" value="DYNEIN INTERMEDIATE CHAIN"/>
    <property type="match status" value="1"/>
</dbReference>
<comment type="similarity">
    <text evidence="2">Belongs to the dynein intermediate chain family.</text>
</comment>
<dbReference type="EMBL" id="QEAO01000035">
    <property type="protein sequence ID" value="TPX32068.1"/>
    <property type="molecule type" value="Genomic_DNA"/>
</dbReference>
<keyword evidence="8" id="KW-0505">Motor protein</keyword>
<evidence type="ECO:0000256" key="12">
    <source>
        <dbReference type="SAM" id="MobiDB-lite"/>
    </source>
</evidence>
<dbReference type="GO" id="GO:0045503">
    <property type="term" value="F:dynein light chain binding"/>
    <property type="evidence" value="ECO:0007669"/>
    <property type="project" value="TreeGrafter"/>
</dbReference>
<dbReference type="SUPFAM" id="SSF50978">
    <property type="entry name" value="WD40 repeat-like"/>
    <property type="match status" value="1"/>
</dbReference>
<dbReference type="InterPro" id="IPR050687">
    <property type="entry name" value="Dynein_IC"/>
</dbReference>
<dbReference type="PROSITE" id="PS50294">
    <property type="entry name" value="WD_REPEATS_REGION"/>
    <property type="match status" value="1"/>
</dbReference>
<dbReference type="STRING" id="1806994.A0A507BY63"/>
<keyword evidence="3" id="KW-0963">Cytoplasm</keyword>
<dbReference type="OrthoDB" id="366230at2759"/>
<organism evidence="13 14">
    <name type="scientific">Synchytrium microbalum</name>
    <dbReference type="NCBI Taxonomy" id="1806994"/>
    <lineage>
        <taxon>Eukaryota</taxon>
        <taxon>Fungi</taxon>
        <taxon>Fungi incertae sedis</taxon>
        <taxon>Chytridiomycota</taxon>
        <taxon>Chytridiomycota incertae sedis</taxon>
        <taxon>Chytridiomycetes</taxon>
        <taxon>Synchytriales</taxon>
        <taxon>Synchytriaceae</taxon>
        <taxon>Synchytrium</taxon>
    </lineage>
</organism>
<evidence type="ECO:0000256" key="4">
    <source>
        <dbReference type="ARBA" id="ARBA00022574"/>
    </source>
</evidence>
<dbReference type="PANTHER" id="PTHR12442:SF11">
    <property type="entry name" value="DYNEIN AXONEMAL INTERMEDIATE CHAIN 1"/>
    <property type="match status" value="1"/>
</dbReference>
<dbReference type="GO" id="GO:0036158">
    <property type="term" value="P:outer dynein arm assembly"/>
    <property type="evidence" value="ECO:0007669"/>
    <property type="project" value="TreeGrafter"/>
</dbReference>
<dbReference type="Pfam" id="PF00400">
    <property type="entry name" value="WD40"/>
    <property type="match status" value="2"/>
</dbReference>
<evidence type="ECO:0000256" key="6">
    <source>
        <dbReference type="ARBA" id="ARBA00022737"/>
    </source>
</evidence>
<accession>A0A507BY63</accession>
<comment type="subcellular location">
    <subcellularLocation>
        <location evidence="1">Cytoplasm</location>
        <location evidence="1">Cytoskeleton</location>
        <location evidence="1">Cilium axoneme</location>
    </subcellularLocation>
</comment>
<dbReference type="FunFam" id="2.130.10.10:FF:003573">
    <property type="entry name" value="Uncharacterized protein"/>
    <property type="match status" value="1"/>
</dbReference>
<dbReference type="PROSITE" id="PS50082">
    <property type="entry name" value="WD_REPEATS_2"/>
    <property type="match status" value="1"/>
</dbReference>
<keyword evidence="14" id="KW-1185">Reference proteome</keyword>
<feature type="compositionally biased region" description="Polar residues" evidence="12">
    <location>
        <begin position="151"/>
        <end position="160"/>
    </location>
</feature>
<dbReference type="GO" id="GO:0036157">
    <property type="term" value="C:outer dynein arm"/>
    <property type="evidence" value="ECO:0007669"/>
    <property type="project" value="TreeGrafter"/>
</dbReference>
<proteinExistence type="inferred from homology"/>
<keyword evidence="5" id="KW-0493">Microtubule</keyword>
<keyword evidence="10" id="KW-0966">Cell projection</keyword>
<evidence type="ECO:0000256" key="3">
    <source>
        <dbReference type="ARBA" id="ARBA00022490"/>
    </source>
</evidence>
<dbReference type="RefSeq" id="XP_031023342.1">
    <property type="nucleotide sequence ID" value="XM_031170708.1"/>
</dbReference>
<reference evidence="13 14" key="1">
    <citation type="journal article" date="2019" name="Sci. Rep.">
        <title>Comparative genomics of chytrid fungi reveal insights into the obligate biotrophic and pathogenic lifestyle of Synchytrium endobioticum.</title>
        <authorList>
            <person name="van de Vossenberg B.T.L.H."/>
            <person name="Warris S."/>
            <person name="Nguyen H.D.T."/>
            <person name="van Gent-Pelzer M.P.E."/>
            <person name="Joly D.L."/>
            <person name="van de Geest H.C."/>
            <person name="Bonants P.J.M."/>
            <person name="Smith D.S."/>
            <person name="Levesque C.A."/>
            <person name="van der Lee T.A.J."/>
        </authorList>
    </citation>
    <scope>NUCLEOTIDE SEQUENCE [LARGE SCALE GENOMIC DNA]</scope>
    <source>
        <strain evidence="13 14">JEL517</strain>
    </source>
</reference>
<keyword evidence="6" id="KW-0677">Repeat</keyword>
<dbReference type="InterPro" id="IPR015943">
    <property type="entry name" value="WD40/YVTN_repeat-like_dom_sf"/>
</dbReference>
<evidence type="ECO:0000313" key="13">
    <source>
        <dbReference type="EMBL" id="TPX32068.1"/>
    </source>
</evidence>
<dbReference type="GO" id="GO:0045504">
    <property type="term" value="F:dynein heavy chain binding"/>
    <property type="evidence" value="ECO:0007669"/>
    <property type="project" value="TreeGrafter"/>
</dbReference>
<keyword evidence="4 11" id="KW-0853">WD repeat</keyword>
<dbReference type="GeneID" id="42006005"/>
<protein>
    <submittedName>
        <fullName evidence="13">Uncharacterized protein</fullName>
    </submittedName>
</protein>
<dbReference type="InterPro" id="IPR001680">
    <property type="entry name" value="WD40_rpt"/>
</dbReference>
<evidence type="ECO:0000313" key="14">
    <source>
        <dbReference type="Proteomes" id="UP000319731"/>
    </source>
</evidence>
<evidence type="ECO:0000256" key="1">
    <source>
        <dbReference type="ARBA" id="ARBA00004430"/>
    </source>
</evidence>
<dbReference type="FunFam" id="2.130.10.10:FF:000251">
    <property type="entry name" value="Dynein axonemal intermediate chain 1"/>
    <property type="match status" value="1"/>
</dbReference>
<keyword evidence="7" id="KW-0243">Dynein</keyword>
<evidence type="ECO:0000256" key="2">
    <source>
        <dbReference type="ARBA" id="ARBA00011059"/>
    </source>
</evidence>
<evidence type="ECO:0000256" key="10">
    <source>
        <dbReference type="ARBA" id="ARBA00023273"/>
    </source>
</evidence>
<comment type="caution">
    <text evidence="13">The sequence shown here is derived from an EMBL/GenBank/DDBJ whole genome shotgun (WGS) entry which is preliminary data.</text>
</comment>